<evidence type="ECO:0000256" key="5">
    <source>
        <dbReference type="RuleBase" id="RU004379"/>
    </source>
</evidence>
<feature type="transmembrane region" description="Helical" evidence="5">
    <location>
        <begin position="193"/>
        <end position="213"/>
    </location>
</feature>
<evidence type="ECO:0000313" key="7">
    <source>
        <dbReference type="Proteomes" id="UP000243459"/>
    </source>
</evidence>
<dbReference type="GO" id="GO:0005886">
    <property type="term" value="C:plasma membrane"/>
    <property type="evidence" value="ECO:0007669"/>
    <property type="project" value="EnsemblPlants"/>
</dbReference>
<dbReference type="GO" id="GO:0034620">
    <property type="term" value="P:cellular response to unfolded protein"/>
    <property type="evidence" value="ECO:0007669"/>
    <property type="project" value="EnsemblPlants"/>
</dbReference>
<protein>
    <recommendedName>
        <fullName evidence="8">BI1-like protein</fullName>
    </recommendedName>
</protein>
<keyword evidence="2 5" id="KW-0812">Transmembrane</keyword>
<feature type="transmembrane region" description="Helical" evidence="5">
    <location>
        <begin position="162"/>
        <end position="181"/>
    </location>
</feature>
<dbReference type="PANTHER" id="PTHR23291">
    <property type="entry name" value="BAX INHIBITOR-RELATED"/>
    <property type="match status" value="1"/>
</dbReference>
<reference evidence="7" key="1">
    <citation type="journal article" date="2017" name="Nat. Commun.">
        <title>The asparagus genome sheds light on the origin and evolution of a young Y chromosome.</title>
        <authorList>
            <person name="Harkess A."/>
            <person name="Zhou J."/>
            <person name="Xu C."/>
            <person name="Bowers J.E."/>
            <person name="Van der Hulst R."/>
            <person name="Ayyampalayam S."/>
            <person name="Mercati F."/>
            <person name="Riccardi P."/>
            <person name="McKain M.R."/>
            <person name="Kakrana A."/>
            <person name="Tang H."/>
            <person name="Ray J."/>
            <person name="Groenendijk J."/>
            <person name="Arikit S."/>
            <person name="Mathioni S.M."/>
            <person name="Nakano M."/>
            <person name="Shan H."/>
            <person name="Telgmann-Rauber A."/>
            <person name="Kanno A."/>
            <person name="Yue Z."/>
            <person name="Chen H."/>
            <person name="Li W."/>
            <person name="Chen Y."/>
            <person name="Xu X."/>
            <person name="Zhang Y."/>
            <person name="Luo S."/>
            <person name="Chen H."/>
            <person name="Gao J."/>
            <person name="Mao Z."/>
            <person name="Pires J.C."/>
            <person name="Luo M."/>
            <person name="Kudrna D."/>
            <person name="Wing R.A."/>
            <person name="Meyers B.C."/>
            <person name="Yi K."/>
            <person name="Kong H."/>
            <person name="Lavrijsen P."/>
            <person name="Sunseri F."/>
            <person name="Falavigna A."/>
            <person name="Ye Y."/>
            <person name="Leebens-Mack J.H."/>
            <person name="Chen G."/>
        </authorList>
    </citation>
    <scope>NUCLEOTIDE SEQUENCE [LARGE SCALE GENOMIC DNA]</scope>
    <source>
        <strain evidence="7">cv. DH0086</strain>
    </source>
</reference>
<dbReference type="Pfam" id="PF01027">
    <property type="entry name" value="Bax1-I"/>
    <property type="match status" value="1"/>
</dbReference>
<gene>
    <name evidence="6" type="ORF">A4U43_C07F32580</name>
</gene>
<dbReference type="EMBL" id="CM007387">
    <property type="protein sequence ID" value="ONK65014.1"/>
    <property type="molecule type" value="Genomic_DNA"/>
</dbReference>
<dbReference type="AlphaFoldDB" id="A0A5P1EGQ0"/>
<name>A0A5P1EGQ0_ASPOF</name>
<feature type="transmembrane region" description="Helical" evidence="5">
    <location>
        <begin position="219"/>
        <end position="237"/>
    </location>
</feature>
<evidence type="ECO:0000256" key="2">
    <source>
        <dbReference type="ARBA" id="ARBA00022692"/>
    </source>
</evidence>
<feature type="transmembrane region" description="Helical" evidence="5">
    <location>
        <begin position="89"/>
        <end position="105"/>
    </location>
</feature>
<proteinExistence type="inferred from homology"/>
<keyword evidence="3 5" id="KW-1133">Transmembrane helix</keyword>
<dbReference type="Gramene" id="ONK65014">
    <property type="protein sequence ID" value="ONK65014"/>
    <property type="gene ID" value="A4U43_C07F32580"/>
</dbReference>
<dbReference type="Proteomes" id="UP000243459">
    <property type="component" value="Chromosome 7"/>
</dbReference>
<dbReference type="InterPro" id="IPR006214">
    <property type="entry name" value="Bax_inhibitor_1-related"/>
</dbReference>
<accession>A0A5P1EGQ0</accession>
<feature type="transmembrane region" description="Helical" evidence="5">
    <location>
        <begin position="66"/>
        <end position="82"/>
    </location>
</feature>
<comment type="similarity">
    <text evidence="5">Belongs to the BI1 family.</text>
</comment>
<dbReference type="OMA" id="SATWSAC"/>
<dbReference type="GO" id="GO:0005783">
    <property type="term" value="C:endoplasmic reticulum"/>
    <property type="evidence" value="ECO:0007669"/>
    <property type="project" value="EnsemblPlants"/>
</dbReference>
<evidence type="ECO:0000313" key="6">
    <source>
        <dbReference type="EMBL" id="ONK65014.1"/>
    </source>
</evidence>
<evidence type="ECO:0000256" key="3">
    <source>
        <dbReference type="ARBA" id="ARBA00022989"/>
    </source>
</evidence>
<sequence>MGKKGDIEAGNNGALYPNMSESPQLRWAFIRKVYAIVTCQVLLTVAVAATVVFVKPIPDFLTSKTPLAWTVLILIAISPLISKNLILKRFGVLFLVIMILGPFLYSDFFPWSSDTYDVLARKASLEFDFAHIVYSLHQFCNRALLLYEECCYFRAGEVILEAAGLTAVVVVGLTIYTFWAAKRGCDFSFLGPFLFTAVLVMLVYCLLQIFLPLGKVGRTIYSCVAAVVFSAFIVYDTDNLIKRYKYDEYVTASISLYLDIINLFSALLNLLNS</sequence>
<comment type="subcellular location">
    <subcellularLocation>
        <location evidence="1">Membrane</location>
        <topology evidence="1">Multi-pass membrane protein</topology>
    </subcellularLocation>
</comment>
<feature type="transmembrane region" description="Helical" evidence="5">
    <location>
        <begin position="33"/>
        <end position="54"/>
    </location>
</feature>
<evidence type="ECO:0000256" key="1">
    <source>
        <dbReference type="ARBA" id="ARBA00004141"/>
    </source>
</evidence>
<evidence type="ECO:0008006" key="8">
    <source>
        <dbReference type="Google" id="ProtNLM"/>
    </source>
</evidence>
<keyword evidence="4 5" id="KW-0472">Membrane</keyword>
<organism evidence="6 7">
    <name type="scientific">Asparagus officinalis</name>
    <name type="common">Garden asparagus</name>
    <dbReference type="NCBI Taxonomy" id="4686"/>
    <lineage>
        <taxon>Eukaryota</taxon>
        <taxon>Viridiplantae</taxon>
        <taxon>Streptophyta</taxon>
        <taxon>Embryophyta</taxon>
        <taxon>Tracheophyta</taxon>
        <taxon>Spermatophyta</taxon>
        <taxon>Magnoliopsida</taxon>
        <taxon>Liliopsida</taxon>
        <taxon>Asparagales</taxon>
        <taxon>Asparagaceae</taxon>
        <taxon>Asparagoideae</taxon>
        <taxon>Asparagus</taxon>
    </lineage>
</organism>
<keyword evidence="7" id="KW-1185">Reference proteome</keyword>
<dbReference type="PANTHER" id="PTHR23291:SF31">
    <property type="entry name" value="PROTEIN LIFEGUARD 4"/>
    <property type="match status" value="1"/>
</dbReference>
<evidence type="ECO:0000256" key="4">
    <source>
        <dbReference type="ARBA" id="ARBA00023136"/>
    </source>
</evidence>